<comment type="caution">
    <text evidence="1">The sequence shown here is derived from an EMBL/GenBank/DDBJ whole genome shotgun (WGS) entry which is preliminary data.</text>
</comment>
<proteinExistence type="predicted"/>
<keyword evidence="2" id="KW-1185">Reference proteome</keyword>
<evidence type="ECO:0000313" key="2">
    <source>
        <dbReference type="Proteomes" id="UP000257109"/>
    </source>
</evidence>
<organism evidence="1 2">
    <name type="scientific">Mucuna pruriens</name>
    <name type="common">Velvet bean</name>
    <name type="synonym">Dolichos pruriens</name>
    <dbReference type="NCBI Taxonomy" id="157652"/>
    <lineage>
        <taxon>Eukaryota</taxon>
        <taxon>Viridiplantae</taxon>
        <taxon>Streptophyta</taxon>
        <taxon>Embryophyta</taxon>
        <taxon>Tracheophyta</taxon>
        <taxon>Spermatophyta</taxon>
        <taxon>Magnoliopsida</taxon>
        <taxon>eudicotyledons</taxon>
        <taxon>Gunneridae</taxon>
        <taxon>Pentapetalae</taxon>
        <taxon>rosids</taxon>
        <taxon>fabids</taxon>
        <taxon>Fabales</taxon>
        <taxon>Fabaceae</taxon>
        <taxon>Papilionoideae</taxon>
        <taxon>50 kb inversion clade</taxon>
        <taxon>NPAAA clade</taxon>
        <taxon>indigoferoid/millettioid clade</taxon>
        <taxon>Phaseoleae</taxon>
        <taxon>Mucuna</taxon>
    </lineage>
</organism>
<dbReference type="Proteomes" id="UP000257109">
    <property type="component" value="Unassembled WGS sequence"/>
</dbReference>
<feature type="non-terminal residue" evidence="1">
    <location>
        <position position="1"/>
    </location>
</feature>
<evidence type="ECO:0000313" key="1">
    <source>
        <dbReference type="EMBL" id="RDY08672.1"/>
    </source>
</evidence>
<name>A0A371I0W1_MUCPR</name>
<dbReference type="OrthoDB" id="1739755at2759"/>
<dbReference type="EMBL" id="QJKJ01001231">
    <property type="protein sequence ID" value="RDY08672.1"/>
    <property type="molecule type" value="Genomic_DNA"/>
</dbReference>
<reference evidence="1" key="1">
    <citation type="submission" date="2018-05" db="EMBL/GenBank/DDBJ databases">
        <title>Draft genome of Mucuna pruriens seed.</title>
        <authorList>
            <person name="Nnadi N.E."/>
            <person name="Vos R."/>
            <person name="Hasami M.H."/>
            <person name="Devisetty U.K."/>
            <person name="Aguiy J.C."/>
        </authorList>
    </citation>
    <scope>NUCLEOTIDE SEQUENCE [LARGE SCALE GENOMIC DNA]</scope>
    <source>
        <strain evidence="1">JCA_2017</strain>
    </source>
</reference>
<protein>
    <submittedName>
        <fullName evidence="1">Uncharacterized protein</fullName>
    </submittedName>
</protein>
<sequence>MLLLQEFDLEIRDKKGVENAVVDHLSQIERGIDPLPIRDEFLDEQILQLEHGASRAYKEKLESDVKYYMWDDPYLWKLYDDQVHSESRDLIDPPFLSFNIRRRLLWIKSNNPESPRL</sequence>
<dbReference type="AlphaFoldDB" id="A0A371I0W1"/>
<accession>A0A371I0W1</accession>
<gene>
    <name evidence="1" type="ORF">CR513_07071</name>
</gene>